<proteinExistence type="predicted"/>
<evidence type="ECO:0000259" key="2">
    <source>
        <dbReference type="Pfam" id="PF21113"/>
    </source>
</evidence>
<dbReference type="Gene3D" id="3.90.226.30">
    <property type="match status" value="1"/>
</dbReference>
<dbReference type="InterPro" id="IPR048520">
    <property type="entry name" value="LarA_C"/>
</dbReference>
<dbReference type="InterPro" id="IPR047926">
    <property type="entry name" value="Ni_dep_LarA"/>
</dbReference>
<feature type="domain" description="Lactate racemase C-terminal" evidence="2">
    <location>
        <begin position="282"/>
        <end position="419"/>
    </location>
</feature>
<dbReference type="Pfam" id="PF09861">
    <property type="entry name" value="Lar_N"/>
    <property type="match status" value="1"/>
</dbReference>
<dbReference type="AlphaFoldDB" id="R7AIT7"/>
<dbReference type="NCBIfam" id="NF033504">
    <property type="entry name" value="Ni_dep_LarA"/>
    <property type="match status" value="1"/>
</dbReference>
<dbReference type="InterPro" id="IPR048068">
    <property type="entry name" value="LarA-like"/>
</dbReference>
<feature type="domain" description="LarA-like N-terminal" evidence="1">
    <location>
        <begin position="8"/>
        <end position="205"/>
    </location>
</feature>
<name>R7AIT7_9FIRM</name>
<dbReference type="InterPro" id="IPR043166">
    <property type="entry name" value="LarA-like_C"/>
</dbReference>
<evidence type="ECO:0000313" key="4">
    <source>
        <dbReference type="Proteomes" id="UP000018141"/>
    </source>
</evidence>
<sequence length="435" mass="48245">MESVELKYGEGKVTINVEGAKSIEYLTENRMPEIEDLKAALLRAVNEDVIDSKPLKELIEADDKVTFVISDLTRFWMRQDKVLAILVEYLHDELGVPYDNMIVVVALGSHRPAAEDELCKLASKEVYDRVKVVNHDCDADDLVNIGTTSRGTEVWVNPLAVGRKTIMIGGTVHHIMAGYGGGRKSVLPGISGRQTIRQNHTRALDPYAPRTDLKVGGGRITMNPINEDMDEAARLLNPTFGVNIVVNTSSKHSGLFCGDFHNAWLKSCEFCQKGYGKPIDYEADVVIASCGGFPKDINLYQAVKTVFNATRAVKKGGTVIFLAECREGGGAKDFFDWMEPLKRGTLDADLRKAFTIGGYIFYAACEAISKCNLKMLSMMDPDVVRDMKIDSYHNIEDLLATVDFKDKSVYVIPYGGSVMPQLKEEYDAINSEFTK</sequence>
<dbReference type="Pfam" id="PF21113">
    <property type="entry name" value="LarA_C"/>
    <property type="match status" value="1"/>
</dbReference>
<dbReference type="PANTHER" id="PTHR33171:SF17">
    <property type="entry name" value="LARA-LIKE N-TERMINAL DOMAIN-CONTAINING PROTEIN"/>
    <property type="match status" value="1"/>
</dbReference>
<protein>
    <submittedName>
        <fullName evidence="3">Uncharacterized protein</fullName>
    </submittedName>
</protein>
<dbReference type="Gene3D" id="3.40.50.11440">
    <property type="match status" value="1"/>
</dbReference>
<evidence type="ECO:0000259" key="1">
    <source>
        <dbReference type="Pfam" id="PF09861"/>
    </source>
</evidence>
<dbReference type="EMBL" id="CBHH010000055">
    <property type="protein sequence ID" value="CDD58280.1"/>
    <property type="molecule type" value="Genomic_DNA"/>
</dbReference>
<organism evidence="3 4">
    <name type="scientific">Bacteroides pectinophilus CAG:437</name>
    <dbReference type="NCBI Taxonomy" id="1263051"/>
    <lineage>
        <taxon>Bacteria</taxon>
        <taxon>Bacillati</taxon>
        <taxon>Bacillota</taxon>
        <taxon>Clostridia</taxon>
        <taxon>Eubacteriales</taxon>
    </lineage>
</organism>
<comment type="caution">
    <text evidence="3">The sequence shown here is derived from an EMBL/GenBank/DDBJ whole genome shotgun (WGS) entry which is preliminary data.</text>
</comment>
<evidence type="ECO:0000313" key="3">
    <source>
        <dbReference type="EMBL" id="CDD58280.1"/>
    </source>
</evidence>
<dbReference type="InterPro" id="IPR018657">
    <property type="entry name" value="LarA-like_N"/>
</dbReference>
<dbReference type="GO" id="GO:0050043">
    <property type="term" value="F:lactate racemase activity"/>
    <property type="evidence" value="ECO:0007669"/>
    <property type="project" value="InterPro"/>
</dbReference>
<accession>R7AIT7</accession>
<dbReference type="PANTHER" id="PTHR33171">
    <property type="entry name" value="LAR_N DOMAIN-CONTAINING PROTEIN"/>
    <property type="match status" value="1"/>
</dbReference>
<reference evidence="3" key="1">
    <citation type="submission" date="2012-11" db="EMBL/GenBank/DDBJ databases">
        <title>Dependencies among metagenomic species, viruses, plasmids and units of genetic variation.</title>
        <authorList>
            <person name="Nielsen H.B."/>
            <person name="Almeida M."/>
            <person name="Juncker A.S."/>
            <person name="Rasmussen S."/>
            <person name="Li J."/>
            <person name="Sunagawa S."/>
            <person name="Plichta D."/>
            <person name="Gautier L."/>
            <person name="Le Chatelier E."/>
            <person name="Peletier E."/>
            <person name="Bonde I."/>
            <person name="Nielsen T."/>
            <person name="Manichanh C."/>
            <person name="Arumugam M."/>
            <person name="Batto J."/>
            <person name="Santos M.B.Q.D."/>
            <person name="Blom N."/>
            <person name="Borruel N."/>
            <person name="Burgdorf K.S."/>
            <person name="Boumezbeur F."/>
            <person name="Casellas F."/>
            <person name="Dore J."/>
            <person name="Guarner F."/>
            <person name="Hansen T."/>
            <person name="Hildebrand F."/>
            <person name="Kaas R.S."/>
            <person name="Kennedy S."/>
            <person name="Kristiansen K."/>
            <person name="Kultima J.R."/>
            <person name="Leonard P."/>
            <person name="Levenez F."/>
            <person name="Lund O."/>
            <person name="Moumen B."/>
            <person name="Le Paslier D."/>
            <person name="Pons N."/>
            <person name="Pedersen O."/>
            <person name="Prifti E."/>
            <person name="Qin J."/>
            <person name="Raes J."/>
            <person name="Tap J."/>
            <person name="Tims S."/>
            <person name="Ussery D.W."/>
            <person name="Yamada T."/>
            <person name="MetaHit consortium"/>
            <person name="Renault P."/>
            <person name="Sicheritz-Ponten T."/>
            <person name="Bork P."/>
            <person name="Wang J."/>
            <person name="Brunak S."/>
            <person name="Ehrlich S.D."/>
        </authorList>
    </citation>
    <scope>NUCLEOTIDE SEQUENCE [LARGE SCALE GENOMIC DNA]</scope>
</reference>
<dbReference type="Proteomes" id="UP000018141">
    <property type="component" value="Unassembled WGS sequence"/>
</dbReference>
<gene>
    <name evidence="3" type="ORF">BN656_02027</name>
</gene>